<feature type="domain" description="AB hydrolase-1" evidence="1">
    <location>
        <begin position="133"/>
        <end position="295"/>
    </location>
</feature>
<name>A0ABR3W8H1_9PEZI</name>
<accession>A0ABR3W8H1</accession>
<dbReference type="Gene3D" id="3.40.50.1820">
    <property type="entry name" value="alpha/beta hydrolase"/>
    <property type="match status" value="1"/>
</dbReference>
<keyword evidence="3" id="KW-1185">Reference proteome</keyword>
<dbReference type="InterPro" id="IPR000073">
    <property type="entry name" value="AB_hydrolase_1"/>
</dbReference>
<comment type="caution">
    <text evidence="2">The sequence shown here is derived from an EMBL/GenBank/DDBJ whole genome shotgun (WGS) entry which is preliminary data.</text>
</comment>
<dbReference type="Pfam" id="PF12697">
    <property type="entry name" value="Abhydrolase_6"/>
    <property type="match status" value="1"/>
</dbReference>
<dbReference type="Pfam" id="PF09056">
    <property type="entry name" value="Phospholip_A2_3"/>
    <property type="match status" value="1"/>
</dbReference>
<reference evidence="2 3" key="1">
    <citation type="journal article" date="2024" name="IMA Fungus">
        <title>IMA Genome - F19 : A genome assembly and annotation guide to empower mycologists, including annotated draft genome sequences of Ceratocystis pirilliformis, Diaporthe australafricana, Fusarium ophioides, Paecilomyces lecythidis, and Sporothrix stenoceras.</title>
        <authorList>
            <person name="Aylward J."/>
            <person name="Wilson A.M."/>
            <person name="Visagie C.M."/>
            <person name="Spraker J."/>
            <person name="Barnes I."/>
            <person name="Buitendag C."/>
            <person name="Ceriani C."/>
            <person name="Del Mar Angel L."/>
            <person name="du Plessis D."/>
            <person name="Fuchs T."/>
            <person name="Gasser K."/>
            <person name="Kramer D."/>
            <person name="Li W."/>
            <person name="Munsamy K."/>
            <person name="Piso A."/>
            <person name="Price J.L."/>
            <person name="Sonnekus B."/>
            <person name="Thomas C."/>
            <person name="van der Nest A."/>
            <person name="van Dijk A."/>
            <person name="van Heerden A."/>
            <person name="van Vuuren N."/>
            <person name="Yilmaz N."/>
            <person name="Duong T.A."/>
            <person name="van der Merwe N.A."/>
            <person name="Wingfield M.J."/>
            <person name="Wingfield B.D."/>
        </authorList>
    </citation>
    <scope>NUCLEOTIDE SEQUENCE [LARGE SCALE GENOMIC DNA]</scope>
    <source>
        <strain evidence="2 3">CMW 18300</strain>
    </source>
</reference>
<dbReference type="PANTHER" id="PTHR12277:SF81">
    <property type="entry name" value="PROTEIN ABHD13"/>
    <property type="match status" value="1"/>
</dbReference>
<dbReference type="InterPro" id="IPR015141">
    <property type="entry name" value="PLipase_A2_prok/fun"/>
</dbReference>
<gene>
    <name evidence="2" type="ORF">Daus18300_011098</name>
</gene>
<dbReference type="PANTHER" id="PTHR12277">
    <property type="entry name" value="ALPHA/BETA HYDROLASE DOMAIN-CONTAINING PROTEIN"/>
    <property type="match status" value="1"/>
</dbReference>
<dbReference type="SUPFAM" id="SSF53474">
    <property type="entry name" value="alpha/beta-Hydrolases"/>
    <property type="match status" value="1"/>
</dbReference>
<dbReference type="SUPFAM" id="SSF48619">
    <property type="entry name" value="Phospholipase A2, PLA2"/>
    <property type="match status" value="1"/>
</dbReference>
<evidence type="ECO:0000313" key="2">
    <source>
        <dbReference type="EMBL" id="KAL1855380.1"/>
    </source>
</evidence>
<dbReference type="InterPro" id="IPR029058">
    <property type="entry name" value="AB_hydrolase_fold"/>
</dbReference>
<evidence type="ECO:0000259" key="1">
    <source>
        <dbReference type="Pfam" id="PF12697"/>
    </source>
</evidence>
<dbReference type="Proteomes" id="UP001583177">
    <property type="component" value="Unassembled WGS sequence"/>
</dbReference>
<dbReference type="EMBL" id="JAWRVE010000130">
    <property type="protein sequence ID" value="KAL1855380.1"/>
    <property type="molecule type" value="Genomic_DNA"/>
</dbReference>
<proteinExistence type="predicted"/>
<organism evidence="2 3">
    <name type="scientific">Diaporthe australafricana</name>
    <dbReference type="NCBI Taxonomy" id="127596"/>
    <lineage>
        <taxon>Eukaryota</taxon>
        <taxon>Fungi</taxon>
        <taxon>Dikarya</taxon>
        <taxon>Ascomycota</taxon>
        <taxon>Pezizomycotina</taxon>
        <taxon>Sordariomycetes</taxon>
        <taxon>Sordariomycetidae</taxon>
        <taxon>Diaporthales</taxon>
        <taxon>Diaporthaceae</taxon>
        <taxon>Diaporthe</taxon>
    </lineage>
</organism>
<sequence length="512" mass="56950">MSMMAPSTATSPVAVLRSVLCALLVSTGVYVVFLGLLAFPSVQKHVIYLHSVTQTWGQDLNVPEQWGFLHNQATPFALDTPDGETLHAWHILPLGLYRRYEERILREPSGLAPNIKQRLSFEVLRDDPESLLVLYLHGAGGTLGSGQRPASYRAISAGAPDRVHIVAVDYRGFGLSTGVPSEHGLLTDATTLVNWAMAEAGIPPRRIIIWGQSLGTAVATALVHHMALRHEPVLFSGLVLVAPFADVTSLTATYRVAGTIPVLDPIARFPLVHDFLNTFILDKWPTKDRLAEFVRRCESTADGSHKYHISIIHAEDDLSIPWSHSEQLFWHAVNASSPAGIHPEELGKQKEAAKLHTDSGGWSVTLDTGKGVIREHITQYGVHDKIMGYPVTTVQLIEPCKDQRSMAPQVEVSEPCHQTMNNGDPDPQNITEITDEYLFRLSIEDFEARRDSFDPPTLNWSSDGCTKSPDKIINWNFTPACHRHDFGLRNYRQQGRLNKTTKPPIDDQFYEE</sequence>
<dbReference type="Gene3D" id="1.20.90.10">
    <property type="entry name" value="Phospholipase A2 domain"/>
    <property type="match status" value="1"/>
</dbReference>
<protein>
    <recommendedName>
        <fullName evidence="1">AB hydrolase-1 domain-containing protein</fullName>
    </recommendedName>
</protein>
<dbReference type="InterPro" id="IPR036444">
    <property type="entry name" value="PLipase_A2_dom_sf"/>
</dbReference>
<evidence type="ECO:0000313" key="3">
    <source>
        <dbReference type="Proteomes" id="UP001583177"/>
    </source>
</evidence>